<feature type="signal peptide" evidence="2">
    <location>
        <begin position="1"/>
        <end position="19"/>
    </location>
</feature>
<proteinExistence type="predicted"/>
<keyword evidence="2" id="KW-0732">Signal</keyword>
<dbReference type="EMBL" id="VDHJ01000011">
    <property type="protein sequence ID" value="TNL96092.1"/>
    <property type="molecule type" value="Genomic_DNA"/>
</dbReference>
<dbReference type="RefSeq" id="WP_139466115.1">
    <property type="nucleotide sequence ID" value="NZ_VDHJ01000011.1"/>
</dbReference>
<sequence length="242" mass="25135">MNSAIRFGTAMGAVLVASAGLVACSGNDEKTAEASSTTAAPTTAATTTETSATSTTETTTSHPIPANVPQEYAAPDTQMPLGQLLRVGVKNHKDQVFDWAVAPTEIKTVSKADAEKHVGGPLAKGEGYDQLSEIKCVMIDAVYLGPADKATPADATVKEPDFKVYTSGYDFANELLPMSAGFLETACGIPEEDRIGDFHPEVGKTYKAAAVGFDTGANDGPTGAKFDGDEETIPSGPIVWSN</sequence>
<comment type="caution">
    <text evidence="3">The sequence shown here is derived from an EMBL/GenBank/DDBJ whole genome shotgun (WGS) entry which is preliminary data.</text>
</comment>
<evidence type="ECO:0000313" key="4">
    <source>
        <dbReference type="Proteomes" id="UP000312032"/>
    </source>
</evidence>
<evidence type="ECO:0000256" key="1">
    <source>
        <dbReference type="SAM" id="MobiDB-lite"/>
    </source>
</evidence>
<name>A0A5C4U2C9_9CORY</name>
<gene>
    <name evidence="3" type="ORF">FHE74_08680</name>
</gene>
<keyword evidence="4" id="KW-1185">Reference proteome</keyword>
<reference evidence="3 4" key="1">
    <citation type="submission" date="2019-06" db="EMBL/GenBank/DDBJ databases">
        <authorList>
            <person name="Li J."/>
        </authorList>
    </citation>
    <scope>NUCLEOTIDE SEQUENCE [LARGE SCALE GENOMIC DNA]</scope>
    <source>
        <strain evidence="3 4">LMG 28165</strain>
    </source>
</reference>
<organism evidence="3 4">
    <name type="scientific">Corynebacterium tapiri</name>
    <dbReference type="NCBI Taxonomy" id="1448266"/>
    <lineage>
        <taxon>Bacteria</taxon>
        <taxon>Bacillati</taxon>
        <taxon>Actinomycetota</taxon>
        <taxon>Actinomycetes</taxon>
        <taxon>Mycobacteriales</taxon>
        <taxon>Corynebacteriaceae</taxon>
        <taxon>Corynebacterium</taxon>
    </lineage>
</organism>
<feature type="chain" id="PRO_5039036540" evidence="2">
    <location>
        <begin position="20"/>
        <end position="242"/>
    </location>
</feature>
<feature type="region of interest" description="Disordered" evidence="1">
    <location>
        <begin position="32"/>
        <end position="70"/>
    </location>
</feature>
<dbReference type="PROSITE" id="PS51257">
    <property type="entry name" value="PROKAR_LIPOPROTEIN"/>
    <property type="match status" value="1"/>
</dbReference>
<dbReference type="AlphaFoldDB" id="A0A5C4U2C9"/>
<dbReference type="Proteomes" id="UP000312032">
    <property type="component" value="Unassembled WGS sequence"/>
</dbReference>
<feature type="region of interest" description="Disordered" evidence="1">
    <location>
        <begin position="222"/>
        <end position="242"/>
    </location>
</feature>
<protein>
    <submittedName>
        <fullName evidence="3">Uncharacterized protein</fullName>
    </submittedName>
</protein>
<evidence type="ECO:0000256" key="2">
    <source>
        <dbReference type="SAM" id="SignalP"/>
    </source>
</evidence>
<accession>A0A5C4U2C9</accession>
<feature type="compositionally biased region" description="Low complexity" evidence="1">
    <location>
        <begin position="33"/>
        <end position="61"/>
    </location>
</feature>
<evidence type="ECO:0000313" key="3">
    <source>
        <dbReference type="EMBL" id="TNL96092.1"/>
    </source>
</evidence>